<protein>
    <submittedName>
        <fullName evidence="1">Uncharacterized protein</fullName>
    </submittedName>
</protein>
<evidence type="ECO:0000313" key="1">
    <source>
        <dbReference type="EMBL" id="CAG5071431.1"/>
    </source>
</evidence>
<organism evidence="1 2">
    <name type="scientific">Cotesia congregata</name>
    <name type="common">Parasitoid wasp</name>
    <name type="synonym">Apanteles congregatus</name>
    <dbReference type="NCBI Taxonomy" id="51543"/>
    <lineage>
        <taxon>Eukaryota</taxon>
        <taxon>Metazoa</taxon>
        <taxon>Ecdysozoa</taxon>
        <taxon>Arthropoda</taxon>
        <taxon>Hexapoda</taxon>
        <taxon>Insecta</taxon>
        <taxon>Pterygota</taxon>
        <taxon>Neoptera</taxon>
        <taxon>Endopterygota</taxon>
        <taxon>Hymenoptera</taxon>
        <taxon>Apocrita</taxon>
        <taxon>Ichneumonoidea</taxon>
        <taxon>Braconidae</taxon>
        <taxon>Microgastrinae</taxon>
        <taxon>Cotesia</taxon>
    </lineage>
</organism>
<accession>A0A8J2E498</accession>
<keyword evidence="2" id="KW-1185">Reference proteome</keyword>
<gene>
    <name evidence="1" type="ORF">HICCMSTLAB_LOCUS36</name>
</gene>
<name>A0A8J2E498_COTCN</name>
<proteinExistence type="predicted"/>
<dbReference type="Proteomes" id="UP000786811">
    <property type="component" value="Unassembled WGS sequence"/>
</dbReference>
<comment type="caution">
    <text evidence="1">The sequence shown here is derived from an EMBL/GenBank/DDBJ whole genome shotgun (WGS) entry which is preliminary data.</text>
</comment>
<dbReference type="EMBL" id="CAJNRD030000314">
    <property type="protein sequence ID" value="CAG5071431.1"/>
    <property type="molecule type" value="Genomic_DNA"/>
</dbReference>
<dbReference type="AlphaFoldDB" id="A0A8J2E498"/>
<sequence length="111" mass="12458">MPLGGWNCYHGKVLAVSHSIKILEKKIDIMDGVRSPRRIVCEVDIENVTASTSNSKDDARIETNNAELECQNPKKKLRFSTDEDDIQFIESTPDETATDPVSILRMFVFGS</sequence>
<evidence type="ECO:0000313" key="2">
    <source>
        <dbReference type="Proteomes" id="UP000786811"/>
    </source>
</evidence>
<reference evidence="1" key="1">
    <citation type="submission" date="2021-04" db="EMBL/GenBank/DDBJ databases">
        <authorList>
            <person name="Chebbi M.A.C M."/>
        </authorList>
    </citation>
    <scope>NUCLEOTIDE SEQUENCE</scope>
</reference>